<dbReference type="Gene3D" id="3.10.180.10">
    <property type="entry name" value="2,3-Dihydroxybiphenyl 1,2-Dioxygenase, domain 1"/>
    <property type="match status" value="1"/>
</dbReference>
<dbReference type="OrthoDB" id="4376969at2"/>
<organism evidence="2 3">
    <name type="scientific">Streptomyces triticagri</name>
    <dbReference type="NCBI Taxonomy" id="2293568"/>
    <lineage>
        <taxon>Bacteria</taxon>
        <taxon>Bacillati</taxon>
        <taxon>Actinomycetota</taxon>
        <taxon>Actinomycetes</taxon>
        <taxon>Kitasatosporales</taxon>
        <taxon>Streptomycetaceae</taxon>
        <taxon>Streptomyces</taxon>
    </lineage>
</organism>
<proteinExistence type="predicted"/>
<dbReference type="EMBL" id="QUAK01000237">
    <property type="protein sequence ID" value="RFU82432.1"/>
    <property type="molecule type" value="Genomic_DNA"/>
</dbReference>
<dbReference type="AlphaFoldDB" id="A0A372LUT4"/>
<dbReference type="RefSeq" id="WP_128559829.1">
    <property type="nucleotide sequence ID" value="NZ_QUAK01000237.1"/>
</dbReference>
<keyword evidence="3" id="KW-1185">Reference proteome</keyword>
<name>A0A372LUT4_9ACTN</name>
<evidence type="ECO:0000313" key="2">
    <source>
        <dbReference type="EMBL" id="RFU82432.1"/>
    </source>
</evidence>
<reference evidence="2 3" key="1">
    <citation type="submission" date="2018-08" db="EMBL/GenBank/DDBJ databases">
        <title>Isolation, diversity and antifungal activity of Actinobacteria from wheat.</title>
        <authorList>
            <person name="Han C."/>
        </authorList>
    </citation>
    <scope>NUCLEOTIDE SEQUENCE [LARGE SCALE GENOMIC DNA]</scope>
    <source>
        <strain evidence="2 3">NEAU-YY421</strain>
    </source>
</reference>
<gene>
    <name evidence="2" type="ORF">DY218_32925</name>
</gene>
<dbReference type="Proteomes" id="UP000263094">
    <property type="component" value="Unassembled WGS sequence"/>
</dbReference>
<dbReference type="PROSITE" id="PS51819">
    <property type="entry name" value="VOC"/>
    <property type="match status" value="1"/>
</dbReference>
<protein>
    <submittedName>
        <fullName evidence="2">VOC family protein</fullName>
    </submittedName>
</protein>
<dbReference type="InterPro" id="IPR037523">
    <property type="entry name" value="VOC_core"/>
</dbReference>
<dbReference type="InterPro" id="IPR029068">
    <property type="entry name" value="Glyas_Bleomycin-R_OHBP_Dase"/>
</dbReference>
<feature type="domain" description="VOC" evidence="1">
    <location>
        <begin position="9"/>
        <end position="148"/>
    </location>
</feature>
<accession>A0A372LUT4</accession>
<dbReference type="SUPFAM" id="SSF54593">
    <property type="entry name" value="Glyoxalase/Bleomycin resistance protein/Dihydroxybiphenyl dioxygenase"/>
    <property type="match status" value="1"/>
</dbReference>
<evidence type="ECO:0000313" key="3">
    <source>
        <dbReference type="Proteomes" id="UP000263094"/>
    </source>
</evidence>
<dbReference type="InterPro" id="IPR025870">
    <property type="entry name" value="Glyoxalase-like_dom"/>
</dbReference>
<comment type="caution">
    <text evidence="2">The sequence shown here is derived from an EMBL/GenBank/DDBJ whole genome shotgun (WGS) entry which is preliminary data.</text>
</comment>
<sequence length="242" mass="25718">MTTFAELPSFDHLLHYVPDVPEAVADYRAAGLPAHTNDAVSGFQNGGWRLDTRYVEILTVTDPQEVRSSLFARGVELLRPAIEALPGPAGALTFAVHVADARATAGRLRAAGHQVEEIEIRMAEHGVSFVEVFVRGGPSWHPFFITYDPPREELLAGVDPDAYERGPHDLSGLVVTAPDPQAAAHGLGELVGIDAVGACVPLPGATVLFEKGDEERLVAVTVTGDGPAPALKLPGLEVRFGH</sequence>
<evidence type="ECO:0000259" key="1">
    <source>
        <dbReference type="PROSITE" id="PS51819"/>
    </source>
</evidence>
<dbReference type="Pfam" id="PF13468">
    <property type="entry name" value="Glyoxalase_3"/>
    <property type="match status" value="1"/>
</dbReference>